<evidence type="ECO:0000256" key="2">
    <source>
        <dbReference type="ARBA" id="ARBA00022737"/>
    </source>
</evidence>
<comment type="caution">
    <text evidence="3">The sequence shown here is derived from an EMBL/GenBank/DDBJ whole genome shotgun (WGS) entry which is preliminary data.</text>
</comment>
<reference evidence="3" key="1">
    <citation type="journal article" date="2023" name="Mol. Biol. Evol.">
        <title>Third-Generation Sequencing Reveals the Adaptive Role of the Epigenome in Three Deep-Sea Polychaetes.</title>
        <authorList>
            <person name="Perez M."/>
            <person name="Aroh O."/>
            <person name="Sun Y."/>
            <person name="Lan Y."/>
            <person name="Juniper S.K."/>
            <person name="Young C.R."/>
            <person name="Angers B."/>
            <person name="Qian P.Y."/>
        </authorList>
    </citation>
    <scope>NUCLEOTIDE SEQUENCE</scope>
    <source>
        <strain evidence="3">R07B-5</strain>
    </source>
</reference>
<dbReference type="Proteomes" id="UP001209878">
    <property type="component" value="Unassembled WGS sequence"/>
</dbReference>
<dbReference type="PROSITE" id="PS51450">
    <property type="entry name" value="LRR"/>
    <property type="match status" value="3"/>
</dbReference>
<evidence type="ECO:0008006" key="5">
    <source>
        <dbReference type="Google" id="ProtNLM"/>
    </source>
</evidence>
<dbReference type="Pfam" id="PF13855">
    <property type="entry name" value="LRR_8"/>
    <property type="match status" value="1"/>
</dbReference>
<dbReference type="InterPro" id="IPR003591">
    <property type="entry name" value="Leu-rich_rpt_typical-subtyp"/>
</dbReference>
<dbReference type="InterPro" id="IPR032675">
    <property type="entry name" value="LRR_dom_sf"/>
</dbReference>
<dbReference type="SUPFAM" id="SSF52058">
    <property type="entry name" value="L domain-like"/>
    <property type="match status" value="1"/>
</dbReference>
<dbReference type="InterPro" id="IPR050216">
    <property type="entry name" value="LRR_domain-containing"/>
</dbReference>
<gene>
    <name evidence="3" type="ORF">NP493_520g00009</name>
</gene>
<dbReference type="GO" id="GO:0005737">
    <property type="term" value="C:cytoplasm"/>
    <property type="evidence" value="ECO:0007669"/>
    <property type="project" value="TreeGrafter"/>
</dbReference>
<sequence>MAKPKMDEGKVVNLSMSNLDIFPDVEQADIVSELLLQNNRITILPRCICDFQNLTTLNISNNGMTYLSPELCRLTKLKTLVARNNYFENVSLPKELALMQSLEVVNLSGNQLTEFPKQLTHLPFLRALFLGANSIKSVPSSIGNLTSLEILYLGGNCLQQIPFEIGLLTSLVSLILADNRLKSLPPTFANLQHLESLNLHNNQLSILPPEIVTLNLVELSLRNNPLVVRFVQDLVFEPPSLLELAGRVIKVRNVGYSASELPQSLIQYLDTAQRCVNPKCKGVYFTSRVKHVKFVDFCGKYHIPLQEYLCSPTCTDYPAICSSSSEDESEEEVGVKIKKVLLG</sequence>
<dbReference type="SMART" id="SM00364">
    <property type="entry name" value="LRR_BAC"/>
    <property type="match status" value="6"/>
</dbReference>
<proteinExistence type="predicted"/>
<dbReference type="Pfam" id="PF00560">
    <property type="entry name" value="LRR_1"/>
    <property type="match status" value="1"/>
</dbReference>
<dbReference type="PANTHER" id="PTHR48051">
    <property type="match status" value="1"/>
</dbReference>
<organism evidence="3 4">
    <name type="scientific">Ridgeia piscesae</name>
    <name type="common">Tubeworm</name>
    <dbReference type="NCBI Taxonomy" id="27915"/>
    <lineage>
        <taxon>Eukaryota</taxon>
        <taxon>Metazoa</taxon>
        <taxon>Spiralia</taxon>
        <taxon>Lophotrochozoa</taxon>
        <taxon>Annelida</taxon>
        <taxon>Polychaeta</taxon>
        <taxon>Sedentaria</taxon>
        <taxon>Canalipalpata</taxon>
        <taxon>Sabellida</taxon>
        <taxon>Siboglinidae</taxon>
        <taxon>Ridgeia</taxon>
    </lineage>
</organism>
<evidence type="ECO:0000313" key="4">
    <source>
        <dbReference type="Proteomes" id="UP001209878"/>
    </source>
</evidence>
<dbReference type="InterPro" id="IPR025875">
    <property type="entry name" value="Leu-rich_rpt_4"/>
</dbReference>
<dbReference type="Gene3D" id="3.80.10.10">
    <property type="entry name" value="Ribonuclease Inhibitor"/>
    <property type="match status" value="1"/>
</dbReference>
<keyword evidence="1" id="KW-0433">Leucine-rich repeat</keyword>
<evidence type="ECO:0000256" key="1">
    <source>
        <dbReference type="ARBA" id="ARBA00022614"/>
    </source>
</evidence>
<dbReference type="Pfam" id="PF12799">
    <property type="entry name" value="LRR_4"/>
    <property type="match status" value="1"/>
</dbReference>
<protein>
    <recommendedName>
        <fullName evidence="5">Leucine-rich repeat-containing protein 58</fullName>
    </recommendedName>
</protein>
<dbReference type="EMBL" id="JAODUO010000520">
    <property type="protein sequence ID" value="KAK2178979.1"/>
    <property type="molecule type" value="Genomic_DNA"/>
</dbReference>
<keyword evidence="4" id="KW-1185">Reference proteome</keyword>
<dbReference type="PANTHER" id="PTHR48051:SF53">
    <property type="entry name" value="LEUCINE RICH REPEAT CONTAINING 58"/>
    <property type="match status" value="1"/>
</dbReference>
<dbReference type="InterPro" id="IPR001611">
    <property type="entry name" value="Leu-rich_rpt"/>
</dbReference>
<keyword evidence="2" id="KW-0677">Repeat</keyword>
<dbReference type="AlphaFoldDB" id="A0AAD9KX42"/>
<accession>A0AAD9KX42</accession>
<name>A0AAD9KX42_RIDPI</name>
<evidence type="ECO:0000313" key="3">
    <source>
        <dbReference type="EMBL" id="KAK2178979.1"/>
    </source>
</evidence>
<dbReference type="SMART" id="SM00369">
    <property type="entry name" value="LRR_TYP"/>
    <property type="match status" value="6"/>
</dbReference>